<evidence type="ECO:0000259" key="3">
    <source>
        <dbReference type="PROSITE" id="PS51910"/>
    </source>
</evidence>
<dbReference type="SUPFAM" id="SSF51445">
    <property type="entry name" value="(Trans)glycosidases"/>
    <property type="match status" value="1"/>
</dbReference>
<organism evidence="4 5">
    <name type="scientific">Verticillium dahliae</name>
    <name type="common">Verticillium wilt</name>
    <dbReference type="NCBI Taxonomy" id="27337"/>
    <lineage>
        <taxon>Eukaryota</taxon>
        <taxon>Fungi</taxon>
        <taxon>Dikarya</taxon>
        <taxon>Ascomycota</taxon>
        <taxon>Pezizomycotina</taxon>
        <taxon>Sordariomycetes</taxon>
        <taxon>Hypocreomycetidae</taxon>
        <taxon>Glomerellales</taxon>
        <taxon>Plectosphaerellaceae</taxon>
        <taxon>Verticillium</taxon>
    </lineage>
</organism>
<reference evidence="4 5" key="1">
    <citation type="submission" date="2017-12" db="EMBL/GenBank/DDBJ databases">
        <title>Comparative genomics yields insights into virulence evolution of Verticillium dahliae.</title>
        <authorList>
            <person name="Fan R."/>
            <person name="Armitage A.D."/>
            <person name="Cascant-Lopez E."/>
            <person name="Sobczyk M."/>
            <person name="Cockerton H.M."/>
            <person name="Harrison R.J."/>
        </authorList>
    </citation>
    <scope>NUCLEOTIDE SEQUENCE [LARGE SCALE GENOMIC DNA]</scope>
    <source>
        <strain evidence="4 5">12008</strain>
    </source>
</reference>
<keyword evidence="2" id="KW-0732">Signal</keyword>
<dbReference type="InterPro" id="IPR017853">
    <property type="entry name" value="GH"/>
</dbReference>
<dbReference type="Gene3D" id="3.20.20.80">
    <property type="entry name" value="Glycosidases"/>
    <property type="match status" value="1"/>
</dbReference>
<dbReference type="Proteomes" id="UP000236305">
    <property type="component" value="Unassembled WGS sequence"/>
</dbReference>
<dbReference type="InterPro" id="IPR001223">
    <property type="entry name" value="Glyco_hydro18_cat"/>
</dbReference>
<name>A0AA45AR26_VERDA</name>
<dbReference type="GO" id="GO:0008061">
    <property type="term" value="F:chitin binding"/>
    <property type="evidence" value="ECO:0007669"/>
    <property type="project" value="InterPro"/>
</dbReference>
<evidence type="ECO:0000313" key="4">
    <source>
        <dbReference type="EMBL" id="PNH35771.1"/>
    </source>
</evidence>
<dbReference type="InterPro" id="IPR011583">
    <property type="entry name" value="Chitinase_II/V-like_cat"/>
</dbReference>
<dbReference type="FunFam" id="3.20.20.80:FF:000159">
    <property type="entry name" value="Class V chitinase, putative"/>
    <property type="match status" value="1"/>
</dbReference>
<dbReference type="GO" id="GO:0005975">
    <property type="term" value="P:carbohydrate metabolic process"/>
    <property type="evidence" value="ECO:0007669"/>
    <property type="project" value="InterPro"/>
</dbReference>
<dbReference type="PROSITE" id="PS51910">
    <property type="entry name" value="GH18_2"/>
    <property type="match status" value="1"/>
</dbReference>
<feature type="domain" description="GH18" evidence="3">
    <location>
        <begin position="26"/>
        <end position="382"/>
    </location>
</feature>
<dbReference type="PANTHER" id="PTHR11177">
    <property type="entry name" value="CHITINASE"/>
    <property type="match status" value="1"/>
</dbReference>
<sequence>MGPLRLIFAGLQLVIMAAASTSHSPERCIMYLTGQHDVVPSKDLLTEVTHVALAFMRSEVFNAQDVPTEWPLFTTVDKARSQFLPGTKIMVAIGGWGDTAGFEEAAIDERSRKRWARNVAAMVEATGADGVDVDWEYPGGNGEDYKQVPNSDKEWQIEAFPLLLEELRNALGTHQLISAAVPGLERDLMAFTPTTTPRIAELLDFINVMTYDLMNRRDTVTKHHTGVRLSLAAIDAYMARGAPAEKLNLGFAFYVKWFKTTPCADPENTVGCPTLLLEDPETGADLGRTGGFSWHDAIPEGEASSFERAKRLGQYDDKDGGYHYWDEAEARWWTFDDRDAILRKFPLIVDQRRLGGVFAWGLGEDAPGFEHLDAVNEGLRHSRRETQFHASESA</sequence>
<feature type="chain" id="PRO_5041360629" description="chitinase" evidence="2">
    <location>
        <begin position="20"/>
        <end position="394"/>
    </location>
</feature>
<proteinExistence type="predicted"/>
<evidence type="ECO:0000256" key="2">
    <source>
        <dbReference type="SAM" id="SignalP"/>
    </source>
</evidence>
<dbReference type="GO" id="GO:0006032">
    <property type="term" value="P:chitin catabolic process"/>
    <property type="evidence" value="ECO:0007669"/>
    <property type="project" value="TreeGrafter"/>
</dbReference>
<evidence type="ECO:0000256" key="1">
    <source>
        <dbReference type="ARBA" id="ARBA00012729"/>
    </source>
</evidence>
<dbReference type="EMBL" id="MPSH01000002">
    <property type="protein sequence ID" value="PNH35771.1"/>
    <property type="molecule type" value="Genomic_DNA"/>
</dbReference>
<dbReference type="GO" id="GO:0008843">
    <property type="term" value="F:endochitinase activity"/>
    <property type="evidence" value="ECO:0007669"/>
    <property type="project" value="UniProtKB-EC"/>
</dbReference>
<dbReference type="Pfam" id="PF00704">
    <property type="entry name" value="Glyco_hydro_18"/>
    <property type="match status" value="1"/>
</dbReference>
<protein>
    <recommendedName>
        <fullName evidence="1">chitinase</fullName>
        <ecNumber evidence="1">3.2.1.14</ecNumber>
    </recommendedName>
</protein>
<dbReference type="EC" id="3.2.1.14" evidence="1"/>
<evidence type="ECO:0000313" key="5">
    <source>
        <dbReference type="Proteomes" id="UP000236305"/>
    </source>
</evidence>
<dbReference type="AlphaFoldDB" id="A0AA45AR26"/>
<comment type="caution">
    <text evidence="4">The sequence shown here is derived from an EMBL/GenBank/DDBJ whole genome shotgun (WGS) entry which is preliminary data.</text>
</comment>
<feature type="signal peptide" evidence="2">
    <location>
        <begin position="1"/>
        <end position="19"/>
    </location>
</feature>
<dbReference type="PANTHER" id="PTHR11177:SF378">
    <property type="entry name" value="CHITINASE"/>
    <property type="match status" value="1"/>
</dbReference>
<dbReference type="SMART" id="SM00636">
    <property type="entry name" value="Glyco_18"/>
    <property type="match status" value="1"/>
</dbReference>
<dbReference type="GO" id="GO:0005576">
    <property type="term" value="C:extracellular region"/>
    <property type="evidence" value="ECO:0007669"/>
    <property type="project" value="TreeGrafter"/>
</dbReference>
<accession>A0AA45AR26</accession>
<gene>
    <name evidence="4" type="ORF">BJF96_g945</name>
</gene>
<dbReference type="InterPro" id="IPR050314">
    <property type="entry name" value="Glycosyl_Hydrlase_18"/>
</dbReference>